<dbReference type="PANTHER" id="PTHR21485">
    <property type="entry name" value="HAD SUPERFAMILY MEMBERS CMAS AND KDSC"/>
    <property type="match status" value="1"/>
</dbReference>
<reference evidence="1 2" key="1">
    <citation type="submission" date="2016-10" db="EMBL/GenBank/DDBJ databases">
        <authorList>
            <person name="de Groot N.N."/>
        </authorList>
    </citation>
    <scope>NUCLEOTIDE SEQUENCE [LARGE SCALE GENOMIC DNA]</scope>
    <source>
        <strain evidence="1 2">Vu-144</strain>
    </source>
</reference>
<keyword evidence="2" id="KW-1185">Reference proteome</keyword>
<dbReference type="InterPro" id="IPR003329">
    <property type="entry name" value="Cytidylyl_trans"/>
</dbReference>
<accession>A0A1H4CPF1</accession>
<keyword evidence="1" id="KW-0548">Nucleotidyltransferase</keyword>
<dbReference type="Pfam" id="PF02348">
    <property type="entry name" value="CTP_transf_3"/>
    <property type="match status" value="1"/>
</dbReference>
<dbReference type="OrthoDB" id="9805604at2"/>
<dbReference type="InterPro" id="IPR050793">
    <property type="entry name" value="CMP-NeuNAc_synthase"/>
</dbReference>
<dbReference type="Proteomes" id="UP000199041">
    <property type="component" value="Unassembled WGS sequence"/>
</dbReference>
<dbReference type="RefSeq" id="WP_091401210.1">
    <property type="nucleotide sequence ID" value="NZ_FNQY01000034.1"/>
</dbReference>
<name>A0A1H4CPF1_9BACT</name>
<dbReference type="SUPFAM" id="SSF53448">
    <property type="entry name" value="Nucleotide-diphospho-sugar transferases"/>
    <property type="match status" value="1"/>
</dbReference>
<keyword evidence="1" id="KW-0808">Transferase</keyword>
<protein>
    <submittedName>
        <fullName evidence="1">N-acylneuraminate cytidylyltransferase/CMP-N,N'-diacetyllegionaminic acid synthase</fullName>
    </submittedName>
</protein>
<proteinExistence type="predicted"/>
<organism evidence="1 2">
    <name type="scientific">Arachidicoccus rhizosphaerae</name>
    <dbReference type="NCBI Taxonomy" id="551991"/>
    <lineage>
        <taxon>Bacteria</taxon>
        <taxon>Pseudomonadati</taxon>
        <taxon>Bacteroidota</taxon>
        <taxon>Chitinophagia</taxon>
        <taxon>Chitinophagales</taxon>
        <taxon>Chitinophagaceae</taxon>
        <taxon>Arachidicoccus</taxon>
    </lineage>
</organism>
<evidence type="ECO:0000313" key="1">
    <source>
        <dbReference type="EMBL" id="SEA62178.1"/>
    </source>
</evidence>
<dbReference type="Gene3D" id="3.90.550.10">
    <property type="entry name" value="Spore Coat Polysaccharide Biosynthesis Protein SpsA, Chain A"/>
    <property type="match status" value="1"/>
</dbReference>
<dbReference type="GO" id="GO:0008781">
    <property type="term" value="F:N-acylneuraminate cytidylyltransferase activity"/>
    <property type="evidence" value="ECO:0007669"/>
    <property type="project" value="TreeGrafter"/>
</dbReference>
<gene>
    <name evidence="1" type="ORF">SAMN05192529_13418</name>
</gene>
<dbReference type="EMBL" id="FNQY01000034">
    <property type="protein sequence ID" value="SEA62178.1"/>
    <property type="molecule type" value="Genomic_DNA"/>
</dbReference>
<dbReference type="InterPro" id="IPR029044">
    <property type="entry name" value="Nucleotide-diphossugar_trans"/>
</dbReference>
<evidence type="ECO:0000313" key="2">
    <source>
        <dbReference type="Proteomes" id="UP000199041"/>
    </source>
</evidence>
<sequence>MLAIIPARGGSKGLPGKNIKLLKGKPLIAYTIEAALNADMVTRVIVSTDDLGIATVAREYGAEVPFMRPVELASDSAKAVDVFKYTLKRLEEEGGGQIDSFVVLQPTSPLRTSDDIDQAISMFVDKNADSVVSYCPEQHPIVWHRYIADNGKLIDIFEPNKIRNRQDEKMTYYPNGAIYVIRKELINKDAYYTENSYAYIMDNNRSIDIDTLMDFKFAEFLITNKS</sequence>
<dbReference type="AlphaFoldDB" id="A0A1H4CPF1"/>
<dbReference type="CDD" id="cd02513">
    <property type="entry name" value="CMP-NeuAc_Synthase"/>
    <property type="match status" value="1"/>
</dbReference>
<dbReference type="STRING" id="551991.SAMN05192529_13418"/>
<dbReference type="PANTHER" id="PTHR21485:SF6">
    <property type="entry name" value="N-ACYLNEURAMINATE CYTIDYLYLTRANSFERASE-RELATED"/>
    <property type="match status" value="1"/>
</dbReference>